<keyword evidence="2" id="KW-1185">Reference proteome</keyword>
<accession>A0A540NN03</accession>
<evidence type="ECO:0000313" key="1">
    <source>
        <dbReference type="EMBL" id="TQE11910.1"/>
    </source>
</evidence>
<name>A0A540NN03_MALBA</name>
<organism evidence="1 2">
    <name type="scientific">Malus baccata</name>
    <name type="common">Siberian crab apple</name>
    <name type="synonym">Pyrus baccata</name>
    <dbReference type="NCBI Taxonomy" id="106549"/>
    <lineage>
        <taxon>Eukaryota</taxon>
        <taxon>Viridiplantae</taxon>
        <taxon>Streptophyta</taxon>
        <taxon>Embryophyta</taxon>
        <taxon>Tracheophyta</taxon>
        <taxon>Spermatophyta</taxon>
        <taxon>Magnoliopsida</taxon>
        <taxon>eudicotyledons</taxon>
        <taxon>Gunneridae</taxon>
        <taxon>Pentapetalae</taxon>
        <taxon>rosids</taxon>
        <taxon>fabids</taxon>
        <taxon>Rosales</taxon>
        <taxon>Rosaceae</taxon>
        <taxon>Amygdaloideae</taxon>
        <taxon>Maleae</taxon>
        <taxon>Malus</taxon>
    </lineage>
</organism>
<proteinExistence type="predicted"/>
<evidence type="ECO:0000313" key="2">
    <source>
        <dbReference type="Proteomes" id="UP000315295"/>
    </source>
</evidence>
<dbReference type="EMBL" id="VIEB01000025">
    <property type="protein sequence ID" value="TQE11910.1"/>
    <property type="molecule type" value="Genomic_DNA"/>
</dbReference>
<sequence length="81" mass="9512">MNKIHHGNSHIVKAQFEPENFHTAPSMLNHAWRRHACLLYPISYQHIPLSAPYRIEPKLSEALIFITFSQNPIVKNIFRYS</sequence>
<dbReference type="AlphaFoldDB" id="A0A540NN03"/>
<protein>
    <submittedName>
        <fullName evidence="1">Uncharacterized protein</fullName>
    </submittedName>
</protein>
<dbReference type="Proteomes" id="UP000315295">
    <property type="component" value="Unassembled WGS sequence"/>
</dbReference>
<comment type="caution">
    <text evidence="1">The sequence shown here is derived from an EMBL/GenBank/DDBJ whole genome shotgun (WGS) entry which is preliminary data.</text>
</comment>
<gene>
    <name evidence="1" type="ORF">C1H46_002544</name>
</gene>
<reference evidence="1 2" key="1">
    <citation type="journal article" date="2019" name="G3 (Bethesda)">
        <title>Sequencing of a Wild Apple (Malus baccata) Genome Unravels the Differences Between Cultivated and Wild Apple Species Regarding Disease Resistance and Cold Tolerance.</title>
        <authorList>
            <person name="Chen X."/>
        </authorList>
    </citation>
    <scope>NUCLEOTIDE SEQUENCE [LARGE SCALE GENOMIC DNA]</scope>
    <source>
        <strain evidence="2">cv. Shandingzi</strain>
        <tissue evidence="1">Leaves</tissue>
    </source>
</reference>